<evidence type="ECO:0000256" key="1">
    <source>
        <dbReference type="SAM" id="MobiDB-lite"/>
    </source>
</evidence>
<organism evidence="2">
    <name type="scientific">Tanacetum cinerariifolium</name>
    <name type="common">Dalmatian daisy</name>
    <name type="synonym">Chrysanthemum cinerariifolium</name>
    <dbReference type="NCBI Taxonomy" id="118510"/>
    <lineage>
        <taxon>Eukaryota</taxon>
        <taxon>Viridiplantae</taxon>
        <taxon>Streptophyta</taxon>
        <taxon>Embryophyta</taxon>
        <taxon>Tracheophyta</taxon>
        <taxon>Spermatophyta</taxon>
        <taxon>Magnoliopsida</taxon>
        <taxon>eudicotyledons</taxon>
        <taxon>Gunneridae</taxon>
        <taxon>Pentapetalae</taxon>
        <taxon>asterids</taxon>
        <taxon>campanulids</taxon>
        <taxon>Asterales</taxon>
        <taxon>Asteraceae</taxon>
        <taxon>Asteroideae</taxon>
        <taxon>Anthemideae</taxon>
        <taxon>Anthemidinae</taxon>
        <taxon>Tanacetum</taxon>
    </lineage>
</organism>
<feature type="non-terminal residue" evidence="2">
    <location>
        <position position="124"/>
    </location>
</feature>
<feature type="compositionally biased region" description="Basic and acidic residues" evidence="1">
    <location>
        <begin position="42"/>
        <end position="52"/>
    </location>
</feature>
<sequence length="124" mass="13087">ISTNAAKKTRSSQKVAGACSSGLAAGDAFEQTDDDAFDDDDKEVRAHAELSRGVRRATQASFHTSHGFSEDASSPTQEAMPAPDTQPLDVDPGADEISSDGNVDPYYEARVSNTAGDVPERDLL</sequence>
<feature type="region of interest" description="Disordered" evidence="1">
    <location>
        <begin position="1"/>
        <end position="124"/>
    </location>
</feature>
<accession>A0A699TDS2</accession>
<reference evidence="2" key="1">
    <citation type="journal article" date="2019" name="Sci. Rep.">
        <title>Draft genome of Tanacetum cinerariifolium, the natural source of mosquito coil.</title>
        <authorList>
            <person name="Yamashiro T."/>
            <person name="Shiraishi A."/>
            <person name="Satake H."/>
            <person name="Nakayama K."/>
        </authorList>
    </citation>
    <scope>NUCLEOTIDE SEQUENCE</scope>
</reference>
<proteinExistence type="predicted"/>
<feature type="non-terminal residue" evidence="2">
    <location>
        <position position="1"/>
    </location>
</feature>
<dbReference type="EMBL" id="BKCJ011237264">
    <property type="protein sequence ID" value="GFD08267.1"/>
    <property type="molecule type" value="Genomic_DNA"/>
</dbReference>
<protein>
    <submittedName>
        <fullName evidence="2">Uncharacterized protein</fullName>
    </submittedName>
</protein>
<feature type="compositionally biased region" description="Polar residues" evidence="1">
    <location>
        <begin position="58"/>
        <end position="77"/>
    </location>
</feature>
<gene>
    <name evidence="2" type="ORF">Tci_880236</name>
</gene>
<name>A0A699TDS2_TANCI</name>
<dbReference type="AlphaFoldDB" id="A0A699TDS2"/>
<evidence type="ECO:0000313" key="2">
    <source>
        <dbReference type="EMBL" id="GFD08267.1"/>
    </source>
</evidence>
<feature type="compositionally biased region" description="Acidic residues" evidence="1">
    <location>
        <begin position="30"/>
        <end position="41"/>
    </location>
</feature>
<comment type="caution">
    <text evidence="2">The sequence shown here is derived from an EMBL/GenBank/DDBJ whole genome shotgun (WGS) entry which is preliminary data.</text>
</comment>